<name>A0A9Q3FF97_9BASI</name>
<feature type="domain" description="Reverse transcriptase/retrotransposon-derived protein RNase H-like" evidence="1">
    <location>
        <begin position="111"/>
        <end position="159"/>
    </location>
</feature>
<dbReference type="InterPro" id="IPR043128">
    <property type="entry name" value="Rev_trsase/Diguanyl_cyclase"/>
</dbReference>
<dbReference type="AlphaFoldDB" id="A0A9Q3FF97"/>
<dbReference type="Proteomes" id="UP000765509">
    <property type="component" value="Unassembled WGS sequence"/>
</dbReference>
<dbReference type="Pfam" id="PF17919">
    <property type="entry name" value="RT_RNaseH_2"/>
    <property type="match status" value="1"/>
</dbReference>
<gene>
    <name evidence="2" type="ORF">O181_076578</name>
</gene>
<organism evidence="2 3">
    <name type="scientific">Austropuccinia psidii MF-1</name>
    <dbReference type="NCBI Taxonomy" id="1389203"/>
    <lineage>
        <taxon>Eukaryota</taxon>
        <taxon>Fungi</taxon>
        <taxon>Dikarya</taxon>
        <taxon>Basidiomycota</taxon>
        <taxon>Pucciniomycotina</taxon>
        <taxon>Pucciniomycetes</taxon>
        <taxon>Pucciniales</taxon>
        <taxon>Sphaerophragmiaceae</taxon>
        <taxon>Austropuccinia</taxon>
    </lineage>
</organism>
<dbReference type="OrthoDB" id="2020560at2759"/>
<protein>
    <recommendedName>
        <fullName evidence="1">Reverse transcriptase/retrotransposon-derived protein RNase H-like domain-containing protein</fullName>
    </recommendedName>
</protein>
<sequence length="159" mass="18582">MDTIFEEQISEFWRLVYIYYIIIYSETWEDHLQYIERVLSKFTPINLKISLKECNFAQKELLELGHKVSVLILAIDQNKVEAVLQNKYQRTSNRCNLSLGLLATTETTSITKERRDAYERIKHKLTNAPVLIIPKFELPFNLYIDAACSQGLGATLHQR</sequence>
<dbReference type="Gene3D" id="3.30.70.270">
    <property type="match status" value="1"/>
</dbReference>
<proteinExistence type="predicted"/>
<dbReference type="EMBL" id="AVOT02041512">
    <property type="protein sequence ID" value="MBW0536863.1"/>
    <property type="molecule type" value="Genomic_DNA"/>
</dbReference>
<keyword evidence="3" id="KW-1185">Reference proteome</keyword>
<evidence type="ECO:0000313" key="2">
    <source>
        <dbReference type="EMBL" id="MBW0536863.1"/>
    </source>
</evidence>
<accession>A0A9Q3FF97</accession>
<dbReference type="InterPro" id="IPR041577">
    <property type="entry name" value="RT_RNaseH_2"/>
</dbReference>
<reference evidence="2" key="1">
    <citation type="submission" date="2021-03" db="EMBL/GenBank/DDBJ databases">
        <title>Draft genome sequence of rust myrtle Austropuccinia psidii MF-1, a brazilian biotype.</title>
        <authorList>
            <person name="Quecine M.C."/>
            <person name="Pachon D.M.R."/>
            <person name="Bonatelli M.L."/>
            <person name="Correr F.H."/>
            <person name="Franceschini L.M."/>
            <person name="Leite T.F."/>
            <person name="Margarido G.R.A."/>
            <person name="Almeida C.A."/>
            <person name="Ferrarezi J.A."/>
            <person name="Labate C.A."/>
        </authorList>
    </citation>
    <scope>NUCLEOTIDE SEQUENCE</scope>
    <source>
        <strain evidence="2">MF-1</strain>
    </source>
</reference>
<evidence type="ECO:0000259" key="1">
    <source>
        <dbReference type="Pfam" id="PF17919"/>
    </source>
</evidence>
<evidence type="ECO:0000313" key="3">
    <source>
        <dbReference type="Proteomes" id="UP000765509"/>
    </source>
</evidence>
<dbReference type="InterPro" id="IPR051320">
    <property type="entry name" value="Viral_Replic_Matur_Polypro"/>
</dbReference>
<dbReference type="PANTHER" id="PTHR33064">
    <property type="entry name" value="POL PROTEIN"/>
    <property type="match status" value="1"/>
</dbReference>
<dbReference type="SUPFAM" id="SSF56672">
    <property type="entry name" value="DNA/RNA polymerases"/>
    <property type="match status" value="1"/>
</dbReference>
<comment type="caution">
    <text evidence="2">The sequence shown here is derived from an EMBL/GenBank/DDBJ whole genome shotgun (WGS) entry which is preliminary data.</text>
</comment>
<dbReference type="PANTHER" id="PTHR33064:SF37">
    <property type="entry name" value="RIBONUCLEASE H"/>
    <property type="match status" value="1"/>
</dbReference>
<dbReference type="InterPro" id="IPR043502">
    <property type="entry name" value="DNA/RNA_pol_sf"/>
</dbReference>